<reference evidence="15" key="2">
    <citation type="journal article" date="2023" name="IMA Fungus">
        <title>Comparative genomic study of the Penicillium genus elucidates a diverse pangenome and 15 lateral gene transfer events.</title>
        <authorList>
            <person name="Petersen C."/>
            <person name="Sorensen T."/>
            <person name="Nielsen M.R."/>
            <person name="Sondergaard T.E."/>
            <person name="Sorensen J.L."/>
            <person name="Fitzpatrick D.A."/>
            <person name="Frisvad J.C."/>
            <person name="Nielsen K.L."/>
        </authorList>
    </citation>
    <scope>NUCLEOTIDE SEQUENCE</scope>
    <source>
        <strain evidence="15">IBT 30069</strain>
    </source>
</reference>
<feature type="transmembrane region" description="Helical" evidence="12">
    <location>
        <begin position="111"/>
        <end position="130"/>
    </location>
</feature>
<evidence type="ECO:0000313" key="15">
    <source>
        <dbReference type="EMBL" id="KAJ5108345.1"/>
    </source>
</evidence>
<evidence type="ECO:0000256" key="3">
    <source>
        <dbReference type="ARBA" id="ARBA00022448"/>
    </source>
</evidence>
<feature type="domain" description="ABC transporter" evidence="13">
    <location>
        <begin position="1156"/>
        <end position="1394"/>
    </location>
</feature>
<keyword evidence="15" id="KW-0378">Hydrolase</keyword>
<feature type="transmembrane region" description="Helical" evidence="12">
    <location>
        <begin position="76"/>
        <end position="99"/>
    </location>
</feature>
<sequence>MADICSQLESADKAFGPQIQGCDSLKFDFTLLFEQVVLSMIPTACFIPMAACRLWWLLKQSLKVTLQPNKQGRIAIFCKLILNIASFLANIVLLVIWTITPQLEYRNKATIISVPLSLICSLCTFALSWTEHRKSVAPSNIICFYLTCSILLDTAQARTLWLRDNLQIVAVTFTAALAIRFLILVAELQEKQQYLTPPFSTYPPEVLAGMVNRVLFWWLNPLLLRGARGLLNSTGIFPIDSSLQSTGLQEKFVPKWQSKSKPQNDHVLARAVFSCVRETLLLSAIPRVSLIGFKIFQPLLLHRVIDYLSSTDDKKKSVGKALIGAIVLVYVGIAATTLLYKHGINRAITEIRGILIVALYNKTQSLDAATLKESAAITLMSTDTETICSNLLRLDALFASPIEVGLALFLLEKQVSLACLAPAGCALAAVALGYIIASCSPWRQKKWNEVVQDRVATTASVLRSIQSVKLLGISPFVQRQICDLRDLEFKRSRGARILMMWRNFVGNIPHIVGPVLTFTIFAIINGSGAVTSAHSFTTLALISLVTQPIQVFVHGIAQLGAALGCFMRIQEYLLLPELDSGLGSHDSTHDQIATRCKGTDTQDGRMIPLKAFPAKNSPYISMRNAAFKYLGSTKPVLTDVTMDIYPGTLTIVTGSVGSGKTSLLKGIIGTLPCVAGSQNTSSVIGSSCFEEKWYNAVLHACALDEDIALFPRGDSTQVGSGGTALSGGQKQRLTIARAAYSRRKLLVLDETLSSLDIVTAKKVYSRMLGAQGLCRSYNGAVILACNDFRPYTAANVITLGNGTVISHGTSNLPPEYECSIFHTDEGTAPDEIPPEAAKTEIELVKARDDLSRRDGDLSLYKYYLRSIGWGSSVVLLGLTVLITFGSHFPTLWLMYWTSDEFHYPLGIYLGVYGACSGIQTIAMMISIIFLFVVLVPKSGRRLHSQLLMATLKAPYTFFTKHDSETLLNKFSQDLSQIDNQLSGSLFMALIGLNDAIAEVMLIAAGSEYIAIAVPFMILVIYGLQKFYLRTSRQLRFLQLEAQSPLYTHFLETASGVDTIRTFGWESIWAAQCHSLVDAALRPYYALYCIQRWLNLVLDLIAAADSLSYLITAWIALETSLGAVSRIKSHQAVLPKEDDSSKPVSPPAEDWPTHGSIQFDHAYASYETEEPPETPILRDITASIHTGQKVAICGRTGSGKSSLMLRLFRLLKTTSGDVLIDGINLSDIPCAVIRERLNIFPQDALTLPGTLRFNLDPEGKAPDNTLVSSLKTVGLWEHLKIYSQTPLDLLAGDANFTRGQWQLMSLARALVRKTRTKILVLDEISGQVDVETERLMFQIIRDHFKDATVIAVTHRLRCIQDFDKVLILKEDQVVETGAPAHLLIIPSLFKELWDEQ</sequence>
<dbReference type="SUPFAM" id="SSF90123">
    <property type="entry name" value="ABC transporter transmembrane region"/>
    <property type="match status" value="2"/>
</dbReference>
<dbReference type="SUPFAM" id="SSF52540">
    <property type="entry name" value="P-loop containing nucleoside triphosphate hydrolases"/>
    <property type="match status" value="2"/>
</dbReference>
<evidence type="ECO:0000256" key="7">
    <source>
        <dbReference type="ARBA" id="ARBA00022840"/>
    </source>
</evidence>
<keyword evidence="6" id="KW-0547">Nucleotide-binding</keyword>
<feature type="transmembrane region" description="Helical" evidence="12">
    <location>
        <begin position="862"/>
        <end position="885"/>
    </location>
</feature>
<dbReference type="PROSITE" id="PS50929">
    <property type="entry name" value="ABC_TM1F"/>
    <property type="match status" value="2"/>
</dbReference>
<dbReference type="InterPro" id="IPR044746">
    <property type="entry name" value="ABCC_6TM_D1"/>
</dbReference>
<proteinExistence type="inferred from homology"/>
<dbReference type="GO" id="GO:0016887">
    <property type="term" value="F:ATP hydrolysis activity"/>
    <property type="evidence" value="ECO:0007669"/>
    <property type="project" value="InterPro"/>
</dbReference>
<feature type="transmembrane region" description="Helical" evidence="12">
    <location>
        <begin position="544"/>
        <end position="566"/>
    </location>
</feature>
<dbReference type="OrthoDB" id="6500128at2759"/>
<comment type="caution">
    <text evidence="15">The sequence shown here is derived from an EMBL/GenBank/DDBJ whole genome shotgun (WGS) entry which is preliminary data.</text>
</comment>
<evidence type="ECO:0000259" key="14">
    <source>
        <dbReference type="PROSITE" id="PS50929"/>
    </source>
</evidence>
<evidence type="ECO:0000256" key="9">
    <source>
        <dbReference type="ARBA" id="ARBA00023136"/>
    </source>
</evidence>
<dbReference type="Proteomes" id="UP001149165">
    <property type="component" value="Unassembled WGS sequence"/>
</dbReference>
<dbReference type="PANTHER" id="PTHR24223:SF399">
    <property type="entry name" value="ABC TRANSPORTER ATNG"/>
    <property type="match status" value="1"/>
</dbReference>
<dbReference type="GO" id="GO:0005524">
    <property type="term" value="F:ATP binding"/>
    <property type="evidence" value="ECO:0007669"/>
    <property type="project" value="UniProtKB-KW"/>
</dbReference>
<evidence type="ECO:0000259" key="13">
    <source>
        <dbReference type="PROSITE" id="PS50893"/>
    </source>
</evidence>
<dbReference type="SMART" id="SM00382">
    <property type="entry name" value="AAA"/>
    <property type="match status" value="2"/>
</dbReference>
<dbReference type="FunFam" id="3.40.50.300:FF:002145">
    <property type="entry name" value="ABC transporter (MsbA subfamily)"/>
    <property type="match status" value="1"/>
</dbReference>
<evidence type="ECO:0000256" key="4">
    <source>
        <dbReference type="ARBA" id="ARBA00022475"/>
    </source>
</evidence>
<keyword evidence="10" id="KW-0325">Glycoprotein</keyword>
<evidence type="ECO:0000256" key="2">
    <source>
        <dbReference type="ARBA" id="ARBA00009726"/>
    </source>
</evidence>
<keyword evidence="7" id="KW-0067">ATP-binding</keyword>
<organism evidence="15 16">
    <name type="scientific">Penicillium angulare</name>
    <dbReference type="NCBI Taxonomy" id="116970"/>
    <lineage>
        <taxon>Eukaryota</taxon>
        <taxon>Fungi</taxon>
        <taxon>Dikarya</taxon>
        <taxon>Ascomycota</taxon>
        <taxon>Pezizomycotina</taxon>
        <taxon>Eurotiomycetes</taxon>
        <taxon>Eurotiomycetidae</taxon>
        <taxon>Eurotiales</taxon>
        <taxon>Aspergillaceae</taxon>
        <taxon>Penicillium</taxon>
    </lineage>
</organism>
<protein>
    <submittedName>
        <fullName evidence="15">P-loop containing nucleoside triphosphate hydrolase protein</fullName>
    </submittedName>
</protein>
<feature type="transmembrane region" description="Helical" evidence="12">
    <location>
        <begin position="500"/>
        <end position="524"/>
    </location>
</feature>
<evidence type="ECO:0000256" key="6">
    <source>
        <dbReference type="ARBA" id="ARBA00022741"/>
    </source>
</evidence>
<gene>
    <name evidence="15" type="ORF">N7456_005020</name>
</gene>
<dbReference type="Gene3D" id="1.20.1560.10">
    <property type="entry name" value="ABC transporter type 1, transmembrane domain"/>
    <property type="match status" value="2"/>
</dbReference>
<feature type="transmembrane region" description="Helical" evidence="12">
    <location>
        <begin position="415"/>
        <end position="437"/>
    </location>
</feature>
<dbReference type="InterPro" id="IPR011527">
    <property type="entry name" value="ABC1_TM_dom"/>
</dbReference>
<dbReference type="Pfam" id="PF00664">
    <property type="entry name" value="ABC_membrane"/>
    <property type="match status" value="2"/>
</dbReference>
<dbReference type="InterPro" id="IPR003593">
    <property type="entry name" value="AAA+_ATPase"/>
</dbReference>
<name>A0A9W9KJ51_9EURO</name>
<dbReference type="Pfam" id="PF24357">
    <property type="entry name" value="TMD0_ABC"/>
    <property type="match status" value="1"/>
</dbReference>
<reference evidence="15" key="1">
    <citation type="submission" date="2022-11" db="EMBL/GenBank/DDBJ databases">
        <authorList>
            <person name="Petersen C."/>
        </authorList>
    </citation>
    <scope>NUCLEOTIDE SEQUENCE</scope>
    <source>
        <strain evidence="15">IBT 30069</strain>
    </source>
</reference>
<keyword evidence="8 12" id="KW-1133">Transmembrane helix</keyword>
<comment type="similarity">
    <text evidence="2">Belongs to the ABC transporter superfamily. ABCC family. Conjugate transporter (TC 3.A.1.208) subfamily.</text>
</comment>
<evidence type="ECO:0000256" key="5">
    <source>
        <dbReference type="ARBA" id="ARBA00022692"/>
    </source>
</evidence>
<comment type="subcellular location">
    <subcellularLocation>
        <location evidence="1">Cell membrane</location>
        <topology evidence="1">Multi-pass membrane protein</topology>
    </subcellularLocation>
</comment>
<dbReference type="CDD" id="cd18580">
    <property type="entry name" value="ABC_6TM_ABCC_D2"/>
    <property type="match status" value="1"/>
</dbReference>
<evidence type="ECO:0000256" key="10">
    <source>
        <dbReference type="ARBA" id="ARBA00023180"/>
    </source>
</evidence>
<keyword evidence="3" id="KW-0813">Transport</keyword>
<feature type="region of interest" description="Disordered" evidence="11">
    <location>
        <begin position="1134"/>
        <end position="1154"/>
    </location>
</feature>
<dbReference type="GO" id="GO:0140359">
    <property type="term" value="F:ABC-type transporter activity"/>
    <property type="evidence" value="ECO:0007669"/>
    <property type="project" value="InterPro"/>
</dbReference>
<evidence type="ECO:0000256" key="8">
    <source>
        <dbReference type="ARBA" id="ARBA00022989"/>
    </source>
</evidence>
<keyword evidence="4" id="KW-1003">Cell membrane</keyword>
<dbReference type="EMBL" id="JAPQKH010000003">
    <property type="protein sequence ID" value="KAJ5108345.1"/>
    <property type="molecule type" value="Genomic_DNA"/>
</dbReference>
<dbReference type="InterPro" id="IPR003439">
    <property type="entry name" value="ABC_transporter-like_ATP-bd"/>
</dbReference>
<dbReference type="Pfam" id="PF00005">
    <property type="entry name" value="ABC_tran"/>
    <property type="match status" value="2"/>
</dbReference>
<accession>A0A9W9KJ51</accession>
<keyword evidence="9 12" id="KW-0472">Membrane</keyword>
<feature type="transmembrane region" description="Helical" evidence="12">
    <location>
        <begin position="905"/>
        <end position="935"/>
    </location>
</feature>
<feature type="transmembrane region" description="Helical" evidence="12">
    <location>
        <begin position="321"/>
        <end position="340"/>
    </location>
</feature>
<dbReference type="Gene3D" id="3.40.50.300">
    <property type="entry name" value="P-loop containing nucleotide triphosphate hydrolases"/>
    <property type="match status" value="3"/>
</dbReference>
<keyword evidence="5 12" id="KW-0812">Transmembrane</keyword>
<dbReference type="PANTHER" id="PTHR24223">
    <property type="entry name" value="ATP-BINDING CASSETTE SUB-FAMILY C"/>
    <property type="match status" value="1"/>
</dbReference>
<evidence type="ECO:0000256" key="1">
    <source>
        <dbReference type="ARBA" id="ARBA00004651"/>
    </source>
</evidence>
<dbReference type="CDD" id="cd18579">
    <property type="entry name" value="ABC_6TM_ABCC_D1"/>
    <property type="match status" value="1"/>
</dbReference>
<dbReference type="InterPro" id="IPR044726">
    <property type="entry name" value="ABCC_6TM_D2"/>
</dbReference>
<dbReference type="InterPro" id="IPR050173">
    <property type="entry name" value="ABC_transporter_C-like"/>
</dbReference>
<dbReference type="InterPro" id="IPR027417">
    <property type="entry name" value="P-loop_NTPase"/>
</dbReference>
<dbReference type="FunFam" id="1.20.1560.10:FF:000055">
    <property type="entry name" value="ABC multidrug transporter (Eurofung)"/>
    <property type="match status" value="1"/>
</dbReference>
<evidence type="ECO:0000256" key="11">
    <source>
        <dbReference type="SAM" id="MobiDB-lite"/>
    </source>
</evidence>
<dbReference type="PROSITE" id="PS00211">
    <property type="entry name" value="ABC_TRANSPORTER_1"/>
    <property type="match status" value="1"/>
</dbReference>
<feature type="transmembrane region" description="Helical" evidence="12">
    <location>
        <begin position="142"/>
        <end position="161"/>
    </location>
</feature>
<feature type="transmembrane region" description="Helical" evidence="12">
    <location>
        <begin position="167"/>
        <end position="186"/>
    </location>
</feature>
<feature type="transmembrane region" description="Helical" evidence="12">
    <location>
        <begin position="36"/>
        <end position="56"/>
    </location>
</feature>
<dbReference type="InterPro" id="IPR036640">
    <property type="entry name" value="ABC1_TM_sf"/>
</dbReference>
<dbReference type="PROSITE" id="PS50893">
    <property type="entry name" value="ABC_TRANSPORTER_2"/>
    <property type="match status" value="2"/>
</dbReference>
<keyword evidence="16" id="KW-1185">Reference proteome</keyword>
<feature type="domain" description="ABC transporter" evidence="13">
    <location>
        <begin position="620"/>
        <end position="826"/>
    </location>
</feature>
<dbReference type="InterPro" id="IPR056227">
    <property type="entry name" value="TMD0_ABC"/>
</dbReference>
<feature type="domain" description="ABC transmembrane type-1" evidence="14">
    <location>
        <begin position="870"/>
        <end position="1103"/>
    </location>
</feature>
<dbReference type="GO" id="GO:0005886">
    <property type="term" value="C:plasma membrane"/>
    <property type="evidence" value="ECO:0007669"/>
    <property type="project" value="UniProtKB-SubCell"/>
</dbReference>
<dbReference type="InterPro" id="IPR017871">
    <property type="entry name" value="ABC_transporter-like_CS"/>
</dbReference>
<evidence type="ECO:0000256" key="12">
    <source>
        <dbReference type="SAM" id="Phobius"/>
    </source>
</evidence>
<feature type="transmembrane region" description="Helical" evidence="12">
    <location>
        <begin position="1009"/>
        <end position="1028"/>
    </location>
</feature>
<feature type="domain" description="ABC transmembrane type-1" evidence="14">
    <location>
        <begin position="295"/>
        <end position="561"/>
    </location>
</feature>
<evidence type="ECO:0000313" key="16">
    <source>
        <dbReference type="Proteomes" id="UP001149165"/>
    </source>
</evidence>